<dbReference type="InterPro" id="IPR008995">
    <property type="entry name" value="Mo/tungstate-bd_C_term_dom"/>
</dbReference>
<dbReference type="NCBIfam" id="TIGR00638">
    <property type="entry name" value="Mop"/>
    <property type="match status" value="1"/>
</dbReference>
<name>A0A0M0BSA8_9ARCH</name>
<evidence type="ECO:0000313" key="4">
    <source>
        <dbReference type="Proteomes" id="UP000054016"/>
    </source>
</evidence>
<dbReference type="PROSITE" id="PS51866">
    <property type="entry name" value="MOP"/>
    <property type="match status" value="1"/>
</dbReference>
<dbReference type="GO" id="GO:0015689">
    <property type="term" value="P:molybdate ion transport"/>
    <property type="evidence" value="ECO:0007669"/>
    <property type="project" value="InterPro"/>
</dbReference>
<dbReference type="Pfam" id="PF03459">
    <property type="entry name" value="TOBE"/>
    <property type="match status" value="1"/>
</dbReference>
<dbReference type="InterPro" id="IPR005116">
    <property type="entry name" value="Transp-assoc_OB_typ1"/>
</dbReference>
<accession>A0A0M0BSA8</accession>
<reference evidence="4" key="1">
    <citation type="submission" date="2015-06" db="EMBL/GenBank/DDBJ databases">
        <title>New insights into the roles of widespread benthic archaea in carbon and nitrogen cycling.</title>
        <authorList>
            <person name="Lazar C.S."/>
            <person name="Baker B.J."/>
            <person name="Seitz K.W."/>
            <person name="Hyde A.S."/>
            <person name="Dick G.J."/>
            <person name="Hinrichs K.-U."/>
            <person name="Teske A.P."/>
        </authorList>
    </citation>
    <scope>NUCLEOTIDE SEQUENCE [LARGE SCALE GENOMIC DNA]</scope>
</reference>
<proteinExistence type="predicted"/>
<protein>
    <recommendedName>
        <fullName evidence="2">Mop domain-containing protein</fullName>
    </recommendedName>
</protein>
<evidence type="ECO:0000256" key="1">
    <source>
        <dbReference type="ARBA" id="ARBA00022505"/>
    </source>
</evidence>
<dbReference type="InterPro" id="IPR051815">
    <property type="entry name" value="Molybdate_resp_trans_reg"/>
</dbReference>
<comment type="caution">
    <text evidence="3">The sequence shown here is derived from an EMBL/GenBank/DDBJ whole genome shotgun (WGS) entry which is preliminary data.</text>
</comment>
<dbReference type="Proteomes" id="UP000054016">
    <property type="component" value="Unassembled WGS sequence"/>
</dbReference>
<evidence type="ECO:0000313" key="3">
    <source>
        <dbReference type="EMBL" id="KON31453.1"/>
    </source>
</evidence>
<dbReference type="SUPFAM" id="SSF50331">
    <property type="entry name" value="MOP-like"/>
    <property type="match status" value="1"/>
</dbReference>
<dbReference type="InterPro" id="IPR036390">
    <property type="entry name" value="WH_DNA-bd_sf"/>
</dbReference>
<feature type="domain" description="Mop" evidence="2">
    <location>
        <begin position="119"/>
        <end position="185"/>
    </location>
</feature>
<dbReference type="PANTHER" id="PTHR30432:SF1">
    <property type="entry name" value="DNA-BINDING TRANSCRIPTIONAL DUAL REGULATOR MODE"/>
    <property type="match status" value="1"/>
</dbReference>
<dbReference type="Gene3D" id="1.10.10.10">
    <property type="entry name" value="Winged helix-like DNA-binding domain superfamily/Winged helix DNA-binding domain"/>
    <property type="match status" value="1"/>
</dbReference>
<dbReference type="InterPro" id="IPR004606">
    <property type="entry name" value="Mop_domain"/>
</dbReference>
<sequence length="185" mass="20194">MLPHKKHKPSCKVWIEYNGTPVLGKGGAEILKGIATEQSISKAAEKLGMSYRYVWNYLQKIQKAIEAPVAVTFKGGKFGGGGARLTELGQSLIEEYQHVEGRMSEVLADQEYWEVLRLKISARNQLEGKVVSIEKDGVTAKVKVEIKAPAVVTAVITKEAVEDLGIKVGDEVNAVVKSTEVMIAK</sequence>
<dbReference type="Gene3D" id="2.40.50.100">
    <property type="match status" value="1"/>
</dbReference>
<dbReference type="EMBL" id="LFWV01000034">
    <property type="protein sequence ID" value="KON31453.1"/>
    <property type="molecule type" value="Genomic_DNA"/>
</dbReference>
<dbReference type="PANTHER" id="PTHR30432">
    <property type="entry name" value="TRANSCRIPTIONAL REGULATOR MODE"/>
    <property type="match status" value="1"/>
</dbReference>
<evidence type="ECO:0000259" key="2">
    <source>
        <dbReference type="PROSITE" id="PS51866"/>
    </source>
</evidence>
<dbReference type="PATRIC" id="fig|1685125.3.peg.643"/>
<organism evidence="3 4">
    <name type="scientific">miscellaneous Crenarchaeota group-1 archaeon SG8-32-3</name>
    <dbReference type="NCBI Taxonomy" id="1685125"/>
    <lineage>
        <taxon>Archaea</taxon>
        <taxon>Candidatus Bathyarchaeota</taxon>
        <taxon>MCG-1</taxon>
    </lineage>
</organism>
<dbReference type="InterPro" id="IPR036388">
    <property type="entry name" value="WH-like_DNA-bd_sf"/>
</dbReference>
<gene>
    <name evidence="3" type="ORF">AC478_02805</name>
</gene>
<keyword evidence="1" id="KW-0500">Molybdenum</keyword>
<dbReference type="SUPFAM" id="SSF46785">
    <property type="entry name" value="Winged helix' DNA-binding domain"/>
    <property type="match status" value="1"/>
</dbReference>
<dbReference type="AlphaFoldDB" id="A0A0M0BSA8"/>